<protein>
    <submittedName>
        <fullName evidence="1">Uncharacterized protein</fullName>
    </submittedName>
</protein>
<reference evidence="1" key="1">
    <citation type="submission" date="2021-02" db="EMBL/GenBank/DDBJ databases">
        <authorList>
            <person name="Nowell W R."/>
        </authorList>
    </citation>
    <scope>NUCLEOTIDE SEQUENCE</scope>
</reference>
<evidence type="ECO:0000313" key="2">
    <source>
        <dbReference type="EMBL" id="CAF1440610.1"/>
    </source>
</evidence>
<dbReference type="EMBL" id="CAJNOJ010000044">
    <property type="protein sequence ID" value="CAF0942631.1"/>
    <property type="molecule type" value="Genomic_DNA"/>
</dbReference>
<proteinExistence type="predicted"/>
<dbReference type="AlphaFoldDB" id="A0A814CNJ4"/>
<accession>A0A814CNJ4</accession>
<sequence length="142" mass="15998">MGATASSNTKRYTDKLNSNIYSTPPKLNNGAIHNRLVQFQYDPRSPTDGISRTPIQIDNQLPVQPLKLYNHVIPHIVGPQLPLSDVMDEDNQENDVRHRQQKLSIVEHDTKRVSGIEPTLDPSKVLTTLMANHDGQLPPYQL</sequence>
<evidence type="ECO:0000313" key="4">
    <source>
        <dbReference type="Proteomes" id="UP000663852"/>
    </source>
</evidence>
<evidence type="ECO:0000313" key="3">
    <source>
        <dbReference type="Proteomes" id="UP000663828"/>
    </source>
</evidence>
<organism evidence="1 4">
    <name type="scientific">Adineta ricciae</name>
    <name type="common">Rotifer</name>
    <dbReference type="NCBI Taxonomy" id="249248"/>
    <lineage>
        <taxon>Eukaryota</taxon>
        <taxon>Metazoa</taxon>
        <taxon>Spiralia</taxon>
        <taxon>Gnathifera</taxon>
        <taxon>Rotifera</taxon>
        <taxon>Eurotatoria</taxon>
        <taxon>Bdelloidea</taxon>
        <taxon>Adinetida</taxon>
        <taxon>Adinetidae</taxon>
        <taxon>Adineta</taxon>
    </lineage>
</organism>
<comment type="caution">
    <text evidence="1">The sequence shown here is derived from an EMBL/GenBank/DDBJ whole genome shotgun (WGS) entry which is preliminary data.</text>
</comment>
<name>A0A814CNJ4_ADIRI</name>
<dbReference type="Proteomes" id="UP000663828">
    <property type="component" value="Unassembled WGS sequence"/>
</dbReference>
<dbReference type="Proteomes" id="UP000663852">
    <property type="component" value="Unassembled WGS sequence"/>
</dbReference>
<gene>
    <name evidence="1" type="ORF">EDS130_LOCUS11905</name>
    <name evidence="2" type="ORF">XAT740_LOCUS36295</name>
</gene>
<dbReference type="OrthoDB" id="9974959at2759"/>
<dbReference type="EMBL" id="CAJNOR010003711">
    <property type="protein sequence ID" value="CAF1440610.1"/>
    <property type="molecule type" value="Genomic_DNA"/>
</dbReference>
<evidence type="ECO:0000313" key="1">
    <source>
        <dbReference type="EMBL" id="CAF0942631.1"/>
    </source>
</evidence>
<keyword evidence="3" id="KW-1185">Reference proteome</keyword>